<dbReference type="eggNOG" id="ENOG502RVXS">
    <property type="taxonomic scope" value="Eukaryota"/>
</dbReference>
<dbReference type="RefSeq" id="XP_004031195.1">
    <property type="nucleotide sequence ID" value="XM_004031147.1"/>
</dbReference>
<protein>
    <submittedName>
        <fullName evidence="2">Uncharacterized protein</fullName>
    </submittedName>
</protein>
<dbReference type="Proteomes" id="UP000008983">
    <property type="component" value="Unassembled WGS sequence"/>
</dbReference>
<accession>G0QXW2</accession>
<evidence type="ECO:0000313" key="2">
    <source>
        <dbReference type="EMBL" id="EGR29959.1"/>
    </source>
</evidence>
<sequence length="220" mass="26464">QSLKIRIMLQLIEILLILNKMLLNLKLHFYNNSPQIGSLYQAKQKGKKSLLKLNVITNRINKLLQEEIVLQKKAEDLTNKANYIFEKKKQIQQKKEQQQKKKIIVEEIPFTHPKGQLNMLKCQIAKQFQQEQNKEKSYNLKHEIAELYSKKSMEDQILQENLKWKVSQVKQQQQISKQKQLEYKQRKLETVLKEKTKFFKENKNNQNKKKKYQKSLNKQK</sequence>
<feature type="non-terminal residue" evidence="2">
    <location>
        <position position="1"/>
    </location>
</feature>
<feature type="compositionally biased region" description="Basic residues" evidence="1">
    <location>
        <begin position="206"/>
        <end position="220"/>
    </location>
</feature>
<feature type="region of interest" description="Disordered" evidence="1">
    <location>
        <begin position="199"/>
        <end position="220"/>
    </location>
</feature>
<evidence type="ECO:0000313" key="3">
    <source>
        <dbReference type="Proteomes" id="UP000008983"/>
    </source>
</evidence>
<organism evidence="2 3">
    <name type="scientific">Ichthyophthirius multifiliis</name>
    <name type="common">White spot disease agent</name>
    <name type="synonym">Ich</name>
    <dbReference type="NCBI Taxonomy" id="5932"/>
    <lineage>
        <taxon>Eukaryota</taxon>
        <taxon>Sar</taxon>
        <taxon>Alveolata</taxon>
        <taxon>Ciliophora</taxon>
        <taxon>Intramacronucleata</taxon>
        <taxon>Oligohymenophorea</taxon>
        <taxon>Hymenostomatida</taxon>
        <taxon>Ophryoglenina</taxon>
        <taxon>Ichthyophthirius</taxon>
    </lineage>
</organism>
<dbReference type="GeneID" id="14906057"/>
<gene>
    <name evidence="2" type="ORF">IMG5_145500</name>
</gene>
<evidence type="ECO:0000256" key="1">
    <source>
        <dbReference type="SAM" id="MobiDB-lite"/>
    </source>
</evidence>
<keyword evidence="3" id="KW-1185">Reference proteome</keyword>
<name>G0QXW2_ICHMU</name>
<dbReference type="OrthoDB" id="10619061at2759"/>
<proteinExistence type="predicted"/>
<reference evidence="2 3" key="1">
    <citation type="submission" date="2011-07" db="EMBL/GenBank/DDBJ databases">
        <authorList>
            <person name="Coyne R."/>
            <person name="Brami D."/>
            <person name="Johnson J."/>
            <person name="Hostetler J."/>
            <person name="Hannick L."/>
            <person name="Clark T."/>
            <person name="Cassidy-Hanley D."/>
            <person name="Inman J."/>
        </authorList>
    </citation>
    <scope>NUCLEOTIDE SEQUENCE [LARGE SCALE GENOMIC DNA]</scope>
    <source>
        <strain evidence="2 3">G5</strain>
    </source>
</reference>
<dbReference type="EMBL" id="GL984089">
    <property type="protein sequence ID" value="EGR29959.1"/>
    <property type="molecule type" value="Genomic_DNA"/>
</dbReference>
<dbReference type="AlphaFoldDB" id="G0QXW2"/>
<dbReference type="InParanoid" id="G0QXW2"/>